<feature type="signal peptide" evidence="6">
    <location>
        <begin position="1"/>
        <end position="26"/>
    </location>
</feature>
<keyword evidence="4" id="KW-0378">Hydrolase</keyword>
<sequence>MIGFARLAAIAASGALAGAIALPAHAAPVTDADRAMAREIVSELVAIPTVKGAGHVPALIATVTRRLKAAGFTDADIITVPVTVDTEPTAGLIVRLAGRGKAKPVALLGHMDVVGAVPGSWDTDPFKPVEKDGYLYARGASDNKAGVSALLATFIRLKRENWVPSRDFLLVFSGDEETGMQTTKALVKHPLVASAEFALNSDAGGAEMEADGSNPVFSIQSAEKTFATFLLTTSNPGGHSSAPRPDNAIFDAAEAIQAVRTLRFPAAFNEITRPMVESLAARSPGAFGTALKALLANPQDTAARGIAERNPESALMWTTCVPTMLKAGNAPNALPQTAEITVNCRILPGTSIESVQASLQDAVQKTGARVTLDNAGTASPVSPVNPPLFAAIRRAVHANYPGAPVEPSMSSGGTDGREFRSQGIPTYGAGSLAMVRVLDARAHGANERLLLKSFDKELVFWDTLLRDLGK</sequence>
<evidence type="ECO:0000256" key="6">
    <source>
        <dbReference type="SAM" id="SignalP"/>
    </source>
</evidence>
<dbReference type="Proteomes" id="UP000538147">
    <property type="component" value="Unassembled WGS sequence"/>
</dbReference>
<dbReference type="Gene3D" id="1.10.150.900">
    <property type="match status" value="1"/>
</dbReference>
<reference evidence="8 9" key="1">
    <citation type="submission" date="2020-08" db="EMBL/GenBank/DDBJ databases">
        <title>Genomic Encyclopedia of Type Strains, Phase IV (KMG-IV): sequencing the most valuable type-strain genomes for metagenomic binning, comparative biology and taxonomic classification.</title>
        <authorList>
            <person name="Goeker M."/>
        </authorList>
    </citation>
    <scope>NUCLEOTIDE SEQUENCE [LARGE SCALE GENOMIC DNA]</scope>
    <source>
        <strain evidence="8 9">DSM 102189</strain>
    </source>
</reference>
<dbReference type="Gene3D" id="3.40.630.10">
    <property type="entry name" value="Zn peptidases"/>
    <property type="match status" value="1"/>
</dbReference>
<dbReference type="AlphaFoldDB" id="A0A841L7U4"/>
<keyword evidence="5" id="KW-0862">Zinc</keyword>
<dbReference type="Pfam" id="PF01546">
    <property type="entry name" value="Peptidase_M20"/>
    <property type="match status" value="1"/>
</dbReference>
<protein>
    <submittedName>
        <fullName evidence="8">Acetylornithine deacetylase/succinyl-diaminopimelate desuccinylase-like protein</fullName>
    </submittedName>
</protein>
<keyword evidence="6" id="KW-0732">Signal</keyword>
<evidence type="ECO:0000256" key="3">
    <source>
        <dbReference type="ARBA" id="ARBA00022723"/>
    </source>
</evidence>
<keyword evidence="9" id="KW-1185">Reference proteome</keyword>
<dbReference type="PROSITE" id="PS00758">
    <property type="entry name" value="ARGE_DAPE_CPG2_1"/>
    <property type="match status" value="1"/>
</dbReference>
<dbReference type="PANTHER" id="PTHR45962">
    <property type="entry name" value="N-FATTY-ACYL-AMINO ACID SYNTHASE/HYDROLASE PM20D1"/>
    <property type="match status" value="1"/>
</dbReference>
<evidence type="ECO:0000313" key="9">
    <source>
        <dbReference type="Proteomes" id="UP000538147"/>
    </source>
</evidence>
<dbReference type="GO" id="GO:0008233">
    <property type="term" value="F:peptidase activity"/>
    <property type="evidence" value="ECO:0007669"/>
    <property type="project" value="UniProtKB-KW"/>
</dbReference>
<dbReference type="GO" id="GO:0046872">
    <property type="term" value="F:metal ion binding"/>
    <property type="evidence" value="ECO:0007669"/>
    <property type="project" value="UniProtKB-KW"/>
</dbReference>
<dbReference type="PANTHER" id="PTHR45962:SF1">
    <property type="entry name" value="N-FATTY-ACYL-AMINO ACID SYNTHASE_HYDROLASE PM20D1"/>
    <property type="match status" value="1"/>
</dbReference>
<dbReference type="SUPFAM" id="SSF53187">
    <property type="entry name" value="Zn-dependent exopeptidases"/>
    <property type="match status" value="1"/>
</dbReference>
<dbReference type="InterPro" id="IPR001261">
    <property type="entry name" value="ArgE/DapE_CS"/>
</dbReference>
<dbReference type="SUPFAM" id="SSF55031">
    <property type="entry name" value="Bacterial exopeptidase dimerisation domain"/>
    <property type="match status" value="1"/>
</dbReference>
<dbReference type="Pfam" id="PF07687">
    <property type="entry name" value="M20_dimer"/>
    <property type="match status" value="1"/>
</dbReference>
<feature type="chain" id="PRO_5032841462" evidence="6">
    <location>
        <begin position="27"/>
        <end position="470"/>
    </location>
</feature>
<dbReference type="InterPro" id="IPR047177">
    <property type="entry name" value="Pept_M20A"/>
</dbReference>
<keyword evidence="3" id="KW-0479">Metal-binding</keyword>
<organism evidence="8 9">
    <name type="scientific">Polymorphobacter multimanifer</name>
    <dbReference type="NCBI Taxonomy" id="1070431"/>
    <lineage>
        <taxon>Bacteria</taxon>
        <taxon>Pseudomonadati</taxon>
        <taxon>Pseudomonadota</taxon>
        <taxon>Alphaproteobacteria</taxon>
        <taxon>Sphingomonadales</taxon>
        <taxon>Sphingosinicellaceae</taxon>
        <taxon>Polymorphobacter</taxon>
    </lineage>
</organism>
<dbReference type="NCBIfam" id="NF006596">
    <property type="entry name" value="PRK09133.1"/>
    <property type="match status" value="1"/>
</dbReference>
<evidence type="ECO:0000256" key="1">
    <source>
        <dbReference type="ARBA" id="ARBA00006247"/>
    </source>
</evidence>
<dbReference type="EMBL" id="JACIIV010000017">
    <property type="protein sequence ID" value="MBB6228276.1"/>
    <property type="molecule type" value="Genomic_DNA"/>
</dbReference>
<dbReference type="GO" id="GO:0006508">
    <property type="term" value="P:proteolysis"/>
    <property type="evidence" value="ECO:0007669"/>
    <property type="project" value="UniProtKB-KW"/>
</dbReference>
<evidence type="ECO:0000259" key="7">
    <source>
        <dbReference type="Pfam" id="PF07687"/>
    </source>
</evidence>
<dbReference type="RefSeq" id="WP_184200327.1">
    <property type="nucleotide sequence ID" value="NZ_BMOX01000051.1"/>
</dbReference>
<evidence type="ECO:0000256" key="2">
    <source>
        <dbReference type="ARBA" id="ARBA00022670"/>
    </source>
</evidence>
<comment type="similarity">
    <text evidence="1">Belongs to the peptidase M20A family.</text>
</comment>
<feature type="domain" description="Peptidase M20 dimerisation" evidence="7">
    <location>
        <begin position="222"/>
        <end position="368"/>
    </location>
</feature>
<evidence type="ECO:0000256" key="5">
    <source>
        <dbReference type="ARBA" id="ARBA00022833"/>
    </source>
</evidence>
<evidence type="ECO:0000256" key="4">
    <source>
        <dbReference type="ARBA" id="ARBA00022801"/>
    </source>
</evidence>
<keyword evidence="2" id="KW-0645">Protease</keyword>
<proteinExistence type="inferred from homology"/>
<name>A0A841L7U4_9SPHN</name>
<dbReference type="InterPro" id="IPR036264">
    <property type="entry name" value="Bact_exopeptidase_dim_dom"/>
</dbReference>
<dbReference type="InterPro" id="IPR002933">
    <property type="entry name" value="Peptidase_M20"/>
</dbReference>
<dbReference type="InterPro" id="IPR011650">
    <property type="entry name" value="Peptidase_M20_dimer"/>
</dbReference>
<gene>
    <name evidence="8" type="ORF">FHS79_002461</name>
</gene>
<evidence type="ECO:0000313" key="8">
    <source>
        <dbReference type="EMBL" id="MBB6228276.1"/>
    </source>
</evidence>
<dbReference type="Gene3D" id="3.30.70.360">
    <property type="match status" value="1"/>
</dbReference>
<accession>A0A841L7U4</accession>
<comment type="caution">
    <text evidence="8">The sequence shown here is derived from an EMBL/GenBank/DDBJ whole genome shotgun (WGS) entry which is preliminary data.</text>
</comment>